<comment type="caution">
    <text evidence="3">The sequence shown here is derived from an EMBL/GenBank/DDBJ whole genome shotgun (WGS) entry which is preliminary data.</text>
</comment>
<sequence>MLEEYVPSAHTPQASKAAGAKRNFRQWRRTRPFWGGLLLILSGVELFLSANMNLGNLQVHLGPTGFLSYVIPALLILCGAGVWMTPNLRMFYGILGSLVAVYSLIGLNFGGFLLGLLFGIIGGAMAIAWSPVPATGEAADTPAEDDEPGPDAPVEGEEADFESEPTTVLDRFSEPSPEPAHGHGQTYRSAAAYGDTAEIPRQVERPERRWPAPEAGAHRRGEEPPPYGTSSGGGHTRILAITLVPVTLAAALVTVVHGSTPAYAAPCPTPRPAASAAGKATPGKPGQNAASAKPGQQVAPQNGQLPVPLNSDGPSAAQPAPSGPPAGDSAQEADKSSDNPLIDAWNGFVDGVKRFFGGGNDDAPPADLAPSASPSASASPGASASSSTGGAPLGVPTPSAGTGAKQGGAQASPSSSAAPCQINTAAVVPSQPLVSAVPGVITGASQVMEDFKFEGQVELSTKSGTVKALKFTLSKATTTPFKLKVPERSGKATQIDSSKLIIQAESDKVTFYASKFTGTLASVTLPVVPVTIPPELLNLLKPLTTLTLAPDSPNLLFLPPITFPRIEFRDVTLDLAFVNSDVLTADDLHISVV</sequence>
<dbReference type="Pfam" id="PF19609">
    <property type="entry name" value="DUF6114"/>
    <property type="match status" value="1"/>
</dbReference>
<feature type="transmembrane region" description="Helical" evidence="2">
    <location>
        <begin position="66"/>
        <end position="84"/>
    </location>
</feature>
<dbReference type="Proteomes" id="UP000653674">
    <property type="component" value="Unassembled WGS sequence"/>
</dbReference>
<name>A0A8J3LNA1_9ACTN</name>
<evidence type="ECO:0000256" key="1">
    <source>
        <dbReference type="SAM" id="MobiDB-lite"/>
    </source>
</evidence>
<evidence type="ECO:0000313" key="4">
    <source>
        <dbReference type="Proteomes" id="UP000653674"/>
    </source>
</evidence>
<feature type="compositionally biased region" description="Basic and acidic residues" evidence="1">
    <location>
        <begin position="201"/>
        <end position="223"/>
    </location>
</feature>
<feature type="region of interest" description="Disordered" evidence="1">
    <location>
        <begin position="136"/>
        <end position="233"/>
    </location>
</feature>
<evidence type="ECO:0000256" key="2">
    <source>
        <dbReference type="SAM" id="Phobius"/>
    </source>
</evidence>
<dbReference type="AlphaFoldDB" id="A0A8J3LNA1"/>
<keyword evidence="2" id="KW-1133">Transmembrane helix</keyword>
<feature type="transmembrane region" description="Helical" evidence="2">
    <location>
        <begin position="33"/>
        <end position="54"/>
    </location>
</feature>
<feature type="compositionally biased region" description="Low complexity" evidence="1">
    <location>
        <begin position="400"/>
        <end position="417"/>
    </location>
</feature>
<keyword evidence="2" id="KW-0812">Transmembrane</keyword>
<feature type="region of interest" description="Disordered" evidence="1">
    <location>
        <begin position="269"/>
        <end position="344"/>
    </location>
</feature>
<evidence type="ECO:0000313" key="3">
    <source>
        <dbReference type="EMBL" id="GIG76298.1"/>
    </source>
</evidence>
<feature type="region of interest" description="Disordered" evidence="1">
    <location>
        <begin position="356"/>
        <end position="417"/>
    </location>
</feature>
<keyword evidence="2" id="KW-0472">Membrane</keyword>
<protein>
    <submittedName>
        <fullName evidence="3">Uncharacterized protein</fullName>
    </submittedName>
</protein>
<feature type="compositionally biased region" description="Low complexity" evidence="1">
    <location>
        <begin position="361"/>
        <end position="390"/>
    </location>
</feature>
<feature type="compositionally biased region" description="Low complexity" evidence="1">
    <location>
        <begin position="311"/>
        <end position="330"/>
    </location>
</feature>
<feature type="compositionally biased region" description="Acidic residues" evidence="1">
    <location>
        <begin position="142"/>
        <end position="163"/>
    </location>
</feature>
<accession>A0A8J3LNA1</accession>
<dbReference type="InterPro" id="IPR046096">
    <property type="entry name" value="DUF6114"/>
</dbReference>
<organism evidence="3 4">
    <name type="scientific">Planosporangium flavigriseum</name>
    <dbReference type="NCBI Taxonomy" id="373681"/>
    <lineage>
        <taxon>Bacteria</taxon>
        <taxon>Bacillati</taxon>
        <taxon>Actinomycetota</taxon>
        <taxon>Actinomycetes</taxon>
        <taxon>Micromonosporales</taxon>
        <taxon>Micromonosporaceae</taxon>
        <taxon>Planosporangium</taxon>
    </lineage>
</organism>
<dbReference type="EMBL" id="BONU01000050">
    <property type="protein sequence ID" value="GIG76298.1"/>
    <property type="molecule type" value="Genomic_DNA"/>
</dbReference>
<keyword evidence="4" id="KW-1185">Reference proteome</keyword>
<proteinExistence type="predicted"/>
<reference evidence="3" key="1">
    <citation type="submission" date="2021-01" db="EMBL/GenBank/DDBJ databases">
        <title>Whole genome shotgun sequence of Planosporangium flavigriseum NBRC 105377.</title>
        <authorList>
            <person name="Komaki H."/>
            <person name="Tamura T."/>
        </authorList>
    </citation>
    <scope>NUCLEOTIDE SEQUENCE</scope>
    <source>
        <strain evidence="3">NBRC 105377</strain>
    </source>
</reference>
<feature type="transmembrane region" description="Helical" evidence="2">
    <location>
        <begin position="90"/>
        <end position="107"/>
    </location>
</feature>
<gene>
    <name evidence="3" type="ORF">Pfl04_47020</name>
</gene>